<organism evidence="3 4">
    <name type="scientific">Caldimonas mangrovi</name>
    <dbReference type="NCBI Taxonomy" id="2944811"/>
    <lineage>
        <taxon>Bacteria</taxon>
        <taxon>Pseudomonadati</taxon>
        <taxon>Pseudomonadota</taxon>
        <taxon>Betaproteobacteria</taxon>
        <taxon>Burkholderiales</taxon>
        <taxon>Sphaerotilaceae</taxon>
        <taxon>Caldimonas</taxon>
    </lineage>
</organism>
<dbReference type="PROSITE" id="PS50110">
    <property type="entry name" value="RESPONSE_REGULATORY"/>
    <property type="match status" value="1"/>
</dbReference>
<protein>
    <submittedName>
        <fullName evidence="3">Response regulator</fullName>
    </submittedName>
</protein>
<dbReference type="Gene3D" id="3.40.50.2300">
    <property type="match status" value="1"/>
</dbReference>
<dbReference type="SUPFAM" id="SSF52172">
    <property type="entry name" value="CheY-like"/>
    <property type="match status" value="1"/>
</dbReference>
<accession>A0ABT0YHP1</accession>
<evidence type="ECO:0000256" key="1">
    <source>
        <dbReference type="PROSITE-ProRule" id="PRU00169"/>
    </source>
</evidence>
<reference evidence="3" key="1">
    <citation type="submission" date="2022-05" db="EMBL/GenBank/DDBJ databases">
        <title>Schlegelella sp. nov., isolated from mangrove soil.</title>
        <authorList>
            <person name="Liu Y."/>
            <person name="Ge X."/>
            <person name="Liu W."/>
        </authorList>
    </citation>
    <scope>NUCLEOTIDE SEQUENCE</scope>
    <source>
        <strain evidence="3">S2-27</strain>
    </source>
</reference>
<evidence type="ECO:0000259" key="2">
    <source>
        <dbReference type="PROSITE" id="PS50110"/>
    </source>
</evidence>
<sequence length="293" mass="32091">MNDRARQRDISVLKGLLRRRNVPQKSWAGQLSAIIGGTRKTAGKRVADEGILTLRELFAIADHFDTTVTAMLQADFPEERQIPGARKGLLRVGGGLWPCTAVTRGGPPARGDKFVGYEDPSVAQFVVCEAGRSPAGVALEGVLSFNVDAFGTTGPLVVVLDDEETAMLPMCRFLRIDAGFDAQYVKEPEDVLPFLQQPNKPDAYILDWTLSRGQTSRGVIEGIRAADAECPIVLLTGTIQSREENESEIADLVRKHRIDVCVKPFPASIIAEKLKSMLDRQSELPHVDKGAKW</sequence>
<dbReference type="Proteomes" id="UP001165541">
    <property type="component" value="Unassembled WGS sequence"/>
</dbReference>
<feature type="domain" description="Response regulatory" evidence="2">
    <location>
        <begin position="156"/>
        <end position="278"/>
    </location>
</feature>
<evidence type="ECO:0000313" key="4">
    <source>
        <dbReference type="Proteomes" id="UP001165541"/>
    </source>
</evidence>
<evidence type="ECO:0000313" key="3">
    <source>
        <dbReference type="EMBL" id="MCM5677939.1"/>
    </source>
</evidence>
<keyword evidence="1" id="KW-0597">Phosphoprotein</keyword>
<comment type="caution">
    <text evidence="3">The sequence shown here is derived from an EMBL/GenBank/DDBJ whole genome shotgun (WGS) entry which is preliminary data.</text>
</comment>
<dbReference type="EMBL" id="JAMKFE010000001">
    <property type="protein sequence ID" value="MCM5677939.1"/>
    <property type="molecule type" value="Genomic_DNA"/>
</dbReference>
<name>A0ABT0YHP1_9BURK</name>
<proteinExistence type="predicted"/>
<dbReference type="InterPro" id="IPR011006">
    <property type="entry name" value="CheY-like_superfamily"/>
</dbReference>
<feature type="modified residue" description="4-aspartylphosphate" evidence="1">
    <location>
        <position position="207"/>
    </location>
</feature>
<dbReference type="InterPro" id="IPR001789">
    <property type="entry name" value="Sig_transdc_resp-reg_receiver"/>
</dbReference>
<gene>
    <name evidence="3" type="ORF">M8A51_00150</name>
</gene>
<keyword evidence="4" id="KW-1185">Reference proteome</keyword>
<dbReference type="SMART" id="SM00448">
    <property type="entry name" value="REC"/>
    <property type="match status" value="1"/>
</dbReference>
<dbReference type="RefSeq" id="WP_251776066.1">
    <property type="nucleotide sequence ID" value="NZ_JAMKFE010000001.1"/>
</dbReference>